<sequence>MISSEIFQVLIIIGNILGWLIIYRLIDRKVDRKIMKYWRKIKASEEGQDLFTLVKDVKNLIKSEEAKSLFKEANEVLAEFRAVLKRFKES</sequence>
<protein>
    <submittedName>
        <fullName evidence="2">Uncharacterized protein</fullName>
    </submittedName>
</protein>
<evidence type="ECO:0000256" key="1">
    <source>
        <dbReference type="SAM" id="Phobius"/>
    </source>
</evidence>
<feature type="non-terminal residue" evidence="2">
    <location>
        <position position="90"/>
    </location>
</feature>
<proteinExistence type="predicted"/>
<keyword evidence="1" id="KW-0812">Transmembrane</keyword>
<reference evidence="2" key="1">
    <citation type="journal article" date="2014" name="Front. Microbiol.">
        <title>High frequency of phylogenetically diverse reductive dehalogenase-homologous genes in deep subseafloor sedimentary metagenomes.</title>
        <authorList>
            <person name="Kawai M."/>
            <person name="Futagami T."/>
            <person name="Toyoda A."/>
            <person name="Takaki Y."/>
            <person name="Nishi S."/>
            <person name="Hori S."/>
            <person name="Arai W."/>
            <person name="Tsubouchi T."/>
            <person name="Morono Y."/>
            <person name="Uchiyama I."/>
            <person name="Ito T."/>
            <person name="Fujiyama A."/>
            <person name="Inagaki F."/>
            <person name="Takami H."/>
        </authorList>
    </citation>
    <scope>NUCLEOTIDE SEQUENCE</scope>
    <source>
        <strain evidence="2">Expedition CK06-06</strain>
    </source>
</reference>
<organism evidence="2">
    <name type="scientific">marine sediment metagenome</name>
    <dbReference type="NCBI Taxonomy" id="412755"/>
    <lineage>
        <taxon>unclassified sequences</taxon>
        <taxon>metagenomes</taxon>
        <taxon>ecological metagenomes</taxon>
    </lineage>
</organism>
<name>X1NHT1_9ZZZZ</name>
<feature type="transmembrane region" description="Helical" evidence="1">
    <location>
        <begin position="6"/>
        <end position="26"/>
    </location>
</feature>
<accession>X1NHT1</accession>
<evidence type="ECO:0000313" key="2">
    <source>
        <dbReference type="EMBL" id="GAI43567.1"/>
    </source>
</evidence>
<gene>
    <name evidence="2" type="ORF">S06H3_41196</name>
</gene>
<keyword evidence="1" id="KW-0472">Membrane</keyword>
<dbReference type="AlphaFoldDB" id="X1NHT1"/>
<comment type="caution">
    <text evidence="2">The sequence shown here is derived from an EMBL/GenBank/DDBJ whole genome shotgun (WGS) entry which is preliminary data.</text>
</comment>
<keyword evidence="1" id="KW-1133">Transmembrane helix</keyword>
<dbReference type="EMBL" id="BARV01025360">
    <property type="protein sequence ID" value="GAI43567.1"/>
    <property type="molecule type" value="Genomic_DNA"/>
</dbReference>